<accession>E4YQJ5</accession>
<reference evidence="1" key="1">
    <citation type="journal article" date="2010" name="Science">
        <title>Plasticity of animal genome architecture unmasked by rapid evolution of a pelagic tunicate.</title>
        <authorList>
            <person name="Denoeud F."/>
            <person name="Henriet S."/>
            <person name="Mungpakdee S."/>
            <person name="Aury J.M."/>
            <person name="Da Silva C."/>
            <person name="Brinkmann H."/>
            <person name="Mikhaleva J."/>
            <person name="Olsen L.C."/>
            <person name="Jubin C."/>
            <person name="Canestro C."/>
            <person name="Bouquet J.M."/>
            <person name="Danks G."/>
            <person name="Poulain J."/>
            <person name="Campsteijn C."/>
            <person name="Adamski M."/>
            <person name="Cross I."/>
            <person name="Yadetie F."/>
            <person name="Muffato M."/>
            <person name="Louis A."/>
            <person name="Butcher S."/>
            <person name="Tsagkogeorga G."/>
            <person name="Konrad A."/>
            <person name="Singh S."/>
            <person name="Jensen M.F."/>
            <person name="Cong E.H."/>
            <person name="Eikeseth-Otteraa H."/>
            <person name="Noel B."/>
            <person name="Anthouard V."/>
            <person name="Porcel B.M."/>
            <person name="Kachouri-Lafond R."/>
            <person name="Nishino A."/>
            <person name="Ugolini M."/>
            <person name="Chourrout P."/>
            <person name="Nishida H."/>
            <person name="Aasland R."/>
            <person name="Huzurbazar S."/>
            <person name="Westhof E."/>
            <person name="Delsuc F."/>
            <person name="Lehrach H."/>
            <person name="Reinhardt R."/>
            <person name="Weissenbach J."/>
            <person name="Roy S.W."/>
            <person name="Artiguenave F."/>
            <person name="Postlethwait J.H."/>
            <person name="Manak J.R."/>
            <person name="Thompson E.M."/>
            <person name="Jaillon O."/>
            <person name="Du Pasquier L."/>
            <person name="Boudinot P."/>
            <person name="Liberles D.A."/>
            <person name="Volff J.N."/>
            <person name="Philippe H."/>
            <person name="Lenhard B."/>
            <person name="Roest Crollius H."/>
            <person name="Wincker P."/>
            <person name="Chourrout D."/>
        </authorList>
    </citation>
    <scope>NUCLEOTIDE SEQUENCE [LARGE SCALE GENOMIC DNA]</scope>
</reference>
<dbReference type="EMBL" id="FN655049">
    <property type="protein sequence ID" value="CBY37740.1"/>
    <property type="molecule type" value="Genomic_DNA"/>
</dbReference>
<gene>
    <name evidence="1" type="ORF">GSOID_T00031226001</name>
</gene>
<protein>
    <submittedName>
        <fullName evidence="1">Uncharacterized protein</fullName>
    </submittedName>
</protein>
<dbReference type="AlphaFoldDB" id="E4YQJ5"/>
<evidence type="ECO:0000313" key="1">
    <source>
        <dbReference type="EMBL" id="CBY37740.1"/>
    </source>
</evidence>
<proteinExistence type="predicted"/>
<sequence>MIFVFEFVYFTRCTPSLCRRALENIQRALASFSGTALQNARAHGSILSATEVLTFFLRSTSNYKKYIFFKIETSQFKTSSAKRGNKIFLFEQ</sequence>
<organism evidence="1">
    <name type="scientific">Oikopleura dioica</name>
    <name type="common">Tunicate</name>
    <dbReference type="NCBI Taxonomy" id="34765"/>
    <lineage>
        <taxon>Eukaryota</taxon>
        <taxon>Metazoa</taxon>
        <taxon>Chordata</taxon>
        <taxon>Tunicata</taxon>
        <taxon>Appendicularia</taxon>
        <taxon>Copelata</taxon>
        <taxon>Oikopleuridae</taxon>
        <taxon>Oikopleura</taxon>
    </lineage>
</organism>
<name>E4YQJ5_OIKDI</name>
<dbReference type="Proteomes" id="UP000011014">
    <property type="component" value="Unassembled WGS sequence"/>
</dbReference>